<feature type="compositionally biased region" description="Acidic residues" evidence="1">
    <location>
        <begin position="214"/>
        <end position="239"/>
    </location>
</feature>
<organism evidence="2 3">
    <name type="scientific">Natrialba hulunbeirensis JCM 10989</name>
    <dbReference type="NCBI Taxonomy" id="1227493"/>
    <lineage>
        <taxon>Archaea</taxon>
        <taxon>Methanobacteriati</taxon>
        <taxon>Methanobacteriota</taxon>
        <taxon>Stenosarchaea group</taxon>
        <taxon>Halobacteria</taxon>
        <taxon>Halobacteriales</taxon>
        <taxon>Natrialbaceae</taxon>
        <taxon>Natrialba</taxon>
    </lineage>
</organism>
<dbReference type="RefSeq" id="WP_006652453.1">
    <property type="nucleotide sequence ID" value="NZ_AOIM01000014.1"/>
</dbReference>
<keyword evidence="3" id="KW-1185">Reference proteome</keyword>
<protein>
    <submittedName>
        <fullName evidence="2">Uncharacterized protein</fullName>
    </submittedName>
</protein>
<evidence type="ECO:0000313" key="3">
    <source>
        <dbReference type="Proteomes" id="UP000011519"/>
    </source>
</evidence>
<evidence type="ECO:0000256" key="1">
    <source>
        <dbReference type="SAM" id="MobiDB-lite"/>
    </source>
</evidence>
<dbReference type="AlphaFoldDB" id="M0A6L4"/>
<proteinExistence type="predicted"/>
<dbReference type="InterPro" id="IPR045396">
    <property type="entry name" value="DUF6517"/>
</dbReference>
<accession>M0A6L4</accession>
<name>M0A6L4_9EURY</name>
<comment type="caution">
    <text evidence="2">The sequence shown here is derived from an EMBL/GenBank/DDBJ whole genome shotgun (WGS) entry which is preliminary data.</text>
</comment>
<dbReference type="Proteomes" id="UP000011519">
    <property type="component" value="Unassembled WGS sequence"/>
</dbReference>
<reference evidence="2 3" key="1">
    <citation type="journal article" date="2014" name="PLoS Genet.">
        <title>Phylogenetically driven sequencing of extremely halophilic archaea reveals strategies for static and dynamic osmo-response.</title>
        <authorList>
            <person name="Becker E.A."/>
            <person name="Seitzer P.M."/>
            <person name="Tritt A."/>
            <person name="Larsen D."/>
            <person name="Krusor M."/>
            <person name="Yao A.I."/>
            <person name="Wu D."/>
            <person name="Madern D."/>
            <person name="Eisen J.A."/>
            <person name="Darling A.E."/>
            <person name="Facciotti M.T."/>
        </authorList>
    </citation>
    <scope>NUCLEOTIDE SEQUENCE [LARGE SCALE GENOMIC DNA]</scope>
    <source>
        <strain evidence="2 3">JCM 10989</strain>
    </source>
</reference>
<dbReference type="EMBL" id="AOIM01000014">
    <property type="protein sequence ID" value="ELY93507.1"/>
    <property type="molecule type" value="Genomic_DNA"/>
</dbReference>
<dbReference type="STRING" id="1227493.C483_06068"/>
<feature type="region of interest" description="Disordered" evidence="1">
    <location>
        <begin position="211"/>
        <end position="239"/>
    </location>
</feature>
<sequence>MPTDLPSSLADEWQLLGTRSGSTSVLVASITAETTLYEPVDEPATASIGAGDLPVRSLFAVDLSISPALSTIGIAPEAALSKAAPKAKSQFVDTVADDGLTVEETRDVLEFEGPNGAAGKWYVLDANYAVEPDRAPDSVDRIAAEANVAVWPTAESYGVAGGVLPLESVAERADDFADGSGLELGLDLDVNPERDRETIATLVQTIDLGSADAAETDGVLEDDVPDDAAGADEPSDADA</sequence>
<dbReference type="Pfam" id="PF20127">
    <property type="entry name" value="DUF6517"/>
    <property type="match status" value="1"/>
</dbReference>
<dbReference type="PATRIC" id="fig|1227493.4.peg.1189"/>
<evidence type="ECO:0000313" key="2">
    <source>
        <dbReference type="EMBL" id="ELY93507.1"/>
    </source>
</evidence>
<gene>
    <name evidence="2" type="ORF">C483_06068</name>
</gene>
<dbReference type="OrthoDB" id="169585at2157"/>